<feature type="region of interest" description="Disordered" evidence="1">
    <location>
        <begin position="311"/>
        <end position="367"/>
    </location>
</feature>
<dbReference type="Proteomes" id="UP001363622">
    <property type="component" value="Unassembled WGS sequence"/>
</dbReference>
<dbReference type="PANTHER" id="PTHR12210">
    <property type="entry name" value="DULLARD PROTEIN PHOSPHATASE"/>
    <property type="match status" value="1"/>
</dbReference>
<dbReference type="PROSITE" id="PS50969">
    <property type="entry name" value="FCP1"/>
    <property type="match status" value="1"/>
</dbReference>
<feature type="region of interest" description="Disordered" evidence="1">
    <location>
        <begin position="230"/>
        <end position="259"/>
    </location>
</feature>
<feature type="compositionally biased region" description="Polar residues" evidence="1">
    <location>
        <begin position="231"/>
        <end position="241"/>
    </location>
</feature>
<dbReference type="InterPro" id="IPR023214">
    <property type="entry name" value="HAD_sf"/>
</dbReference>
<feature type="compositionally biased region" description="Pro residues" evidence="1">
    <location>
        <begin position="355"/>
        <end position="364"/>
    </location>
</feature>
<feature type="compositionally biased region" description="Polar residues" evidence="1">
    <location>
        <begin position="600"/>
        <end position="617"/>
    </location>
</feature>
<feature type="region of interest" description="Disordered" evidence="1">
    <location>
        <begin position="593"/>
        <end position="617"/>
    </location>
</feature>
<dbReference type="InterPro" id="IPR004274">
    <property type="entry name" value="FCP1_dom"/>
</dbReference>
<feature type="compositionally biased region" description="Low complexity" evidence="1">
    <location>
        <begin position="33"/>
        <end position="49"/>
    </location>
</feature>
<proteinExistence type="predicted"/>
<evidence type="ECO:0000313" key="3">
    <source>
        <dbReference type="EMBL" id="KAK7524755.1"/>
    </source>
</evidence>
<reference evidence="3 4" key="1">
    <citation type="submission" date="2024-04" db="EMBL/GenBank/DDBJ databases">
        <title>Phyllosticta paracitricarpa is synonymous to the EU quarantine fungus P. citricarpa based on phylogenomic analyses.</title>
        <authorList>
            <consortium name="Lawrence Berkeley National Laboratory"/>
            <person name="Van Ingen-Buijs V.A."/>
            <person name="Van Westerhoven A.C."/>
            <person name="Haridas S."/>
            <person name="Skiadas P."/>
            <person name="Martin F."/>
            <person name="Groenewald J.Z."/>
            <person name="Crous P.W."/>
            <person name="Seidl M.F."/>
        </authorList>
    </citation>
    <scope>NUCLEOTIDE SEQUENCE [LARGE SCALE GENOMIC DNA]</scope>
    <source>
        <strain evidence="3 4">CBS 123371</strain>
    </source>
</reference>
<feature type="compositionally biased region" description="Basic residues" evidence="1">
    <location>
        <begin position="51"/>
        <end position="67"/>
    </location>
</feature>
<dbReference type="InterPro" id="IPR036412">
    <property type="entry name" value="HAD-like_sf"/>
</dbReference>
<feature type="compositionally biased region" description="Basic and acidic residues" evidence="1">
    <location>
        <begin position="102"/>
        <end position="112"/>
    </location>
</feature>
<feature type="compositionally biased region" description="Polar residues" evidence="1">
    <location>
        <begin position="170"/>
        <end position="198"/>
    </location>
</feature>
<evidence type="ECO:0000259" key="2">
    <source>
        <dbReference type="PROSITE" id="PS50969"/>
    </source>
</evidence>
<organism evidence="3 4">
    <name type="scientific">Phyllosticta citriasiana</name>
    <dbReference type="NCBI Taxonomy" id="595635"/>
    <lineage>
        <taxon>Eukaryota</taxon>
        <taxon>Fungi</taxon>
        <taxon>Dikarya</taxon>
        <taxon>Ascomycota</taxon>
        <taxon>Pezizomycotina</taxon>
        <taxon>Dothideomycetes</taxon>
        <taxon>Dothideomycetes incertae sedis</taxon>
        <taxon>Botryosphaeriales</taxon>
        <taxon>Phyllostictaceae</taxon>
        <taxon>Phyllosticta</taxon>
    </lineage>
</organism>
<accession>A0ABR1L0Y4</accession>
<comment type="caution">
    <text evidence="3">The sequence shown here is derived from an EMBL/GenBank/DDBJ whole genome shotgun (WGS) entry which is preliminary data.</text>
</comment>
<feature type="region of interest" description="Disordered" evidence="1">
    <location>
        <begin position="1"/>
        <end position="115"/>
    </location>
</feature>
<evidence type="ECO:0000313" key="4">
    <source>
        <dbReference type="Proteomes" id="UP001363622"/>
    </source>
</evidence>
<dbReference type="EMBL" id="JBBPHU010000001">
    <property type="protein sequence ID" value="KAK7524755.1"/>
    <property type="molecule type" value="Genomic_DNA"/>
</dbReference>
<feature type="region of interest" description="Disordered" evidence="1">
    <location>
        <begin position="150"/>
        <end position="202"/>
    </location>
</feature>
<protein>
    <submittedName>
        <fullName evidence="3">NLI interacting factor-like phosphatase-domain-containing protein</fullName>
    </submittedName>
</protein>
<gene>
    <name evidence="3" type="ORF">IWZ03DRAFT_368011</name>
</gene>
<keyword evidence="4" id="KW-1185">Reference proteome</keyword>
<feature type="domain" description="FCP1 homology" evidence="2">
    <location>
        <begin position="379"/>
        <end position="550"/>
    </location>
</feature>
<name>A0ABR1L0Y4_9PEZI</name>
<dbReference type="SMART" id="SM00577">
    <property type="entry name" value="CPDc"/>
    <property type="match status" value="1"/>
</dbReference>
<dbReference type="InterPro" id="IPR050365">
    <property type="entry name" value="TIM50"/>
</dbReference>
<sequence length="617" mass="68111">MGKKKNKAKQLNASQAHKQPQPTPQPQPSCPNATASAAVAATAQASDATQPKKRRRRMPKSQRKQLRRDKETEEAGLESEAQHAHDPSSHSLESARAFFSPEHTRKDADPSRRTRNNRFVGDVFLSVLEEVQQGANASRPPTQRVVAASAPGAVTMDGNNNELTSKDRVSTSVTTHGNSQRSTESPSNGLASQALSPPSTLPGATPGASCNYNMANATWNWNNFANTPTAHGNSAQASGYQHQALPPNRQSGAPGLTAGTWGQAFTPMGQLSFPGPQWQVPPPMGHFGYINPTWRAPSRGGLAAWMSPHQRRTMEPTQFRGLATESQTPIRKVKVSGNEQQPGGPKSPKRERPNKPGPPRPDPSPGYLFQSAMMPYRLHTPQPLLIIMDLNGTLLHRPKRASSSKFIQRPFSQAFISYLFAYHTVMVWSSARPSNVNLMCKGLFSADQRKQLVVEWGRDMLGLTQQQYNEKVQVYKQLDKVWQAADTEQWHPFHAHGHRFNQANTLLIDDSVEKAASEPYNLVEVDDFEGKENQMSCDVLREVAGYLEEAKWQSDVSAWVRSGNRFAYGMGWDREWQAEASLAPLPVLPALAPGDHLAQAPSQPQSGRVLRSQTRQQ</sequence>
<dbReference type="Gene3D" id="3.40.50.1000">
    <property type="entry name" value="HAD superfamily/HAD-like"/>
    <property type="match status" value="1"/>
</dbReference>
<evidence type="ECO:0000256" key="1">
    <source>
        <dbReference type="SAM" id="MobiDB-lite"/>
    </source>
</evidence>
<dbReference type="SUPFAM" id="SSF56784">
    <property type="entry name" value="HAD-like"/>
    <property type="match status" value="1"/>
</dbReference>
<feature type="compositionally biased region" description="Polar residues" evidence="1">
    <location>
        <begin position="9"/>
        <end position="18"/>
    </location>
</feature>
<dbReference type="Pfam" id="PF03031">
    <property type="entry name" value="NIF"/>
    <property type="match status" value="1"/>
</dbReference>